<proteinExistence type="inferred from homology"/>
<dbReference type="InterPro" id="IPR035808">
    <property type="entry name" value="Ribosomal_uL30_euk_arc"/>
</dbReference>
<dbReference type="GO" id="GO:0000463">
    <property type="term" value="P:maturation of LSU-rRNA from tricistronic rRNA transcript (SSU-rRNA, 5.8S rRNA, LSU-rRNA)"/>
    <property type="evidence" value="ECO:0007669"/>
    <property type="project" value="TreeGrafter"/>
</dbReference>
<dbReference type="OrthoDB" id="2535907at2759"/>
<dbReference type="GO" id="GO:0003735">
    <property type="term" value="F:structural constituent of ribosome"/>
    <property type="evidence" value="ECO:0007669"/>
    <property type="project" value="TreeGrafter"/>
</dbReference>
<evidence type="ECO:0000313" key="7">
    <source>
        <dbReference type="Proteomes" id="UP000287166"/>
    </source>
</evidence>
<dbReference type="InterPro" id="IPR016082">
    <property type="entry name" value="Ribosomal_uL30_ferredoxin-like"/>
</dbReference>
<reference evidence="6 7" key="1">
    <citation type="journal article" date="2018" name="Sci. Rep.">
        <title>Genome sequence of the cauliflower mushroom Sparassis crispa (Hanabiratake) and its association with beneficial usage.</title>
        <authorList>
            <person name="Kiyama R."/>
            <person name="Furutani Y."/>
            <person name="Kawaguchi K."/>
            <person name="Nakanishi T."/>
        </authorList>
    </citation>
    <scope>NUCLEOTIDE SEQUENCE [LARGE SCALE GENOMIC DNA]</scope>
</reference>
<evidence type="ECO:0000256" key="1">
    <source>
        <dbReference type="ARBA" id="ARBA00007594"/>
    </source>
</evidence>
<dbReference type="FunFam" id="3.30.1390.20:FF:000003">
    <property type="entry name" value="60S ribosomal protein L7"/>
    <property type="match status" value="1"/>
</dbReference>
<evidence type="ECO:0000259" key="5">
    <source>
        <dbReference type="Pfam" id="PF08079"/>
    </source>
</evidence>
<dbReference type="Pfam" id="PF08079">
    <property type="entry name" value="Ribosomal_L30_N"/>
    <property type="match status" value="1"/>
</dbReference>
<dbReference type="SUPFAM" id="SSF55129">
    <property type="entry name" value="Ribosomal protein L30p/L7e"/>
    <property type="match status" value="1"/>
</dbReference>
<dbReference type="GO" id="GO:0003723">
    <property type="term" value="F:RNA binding"/>
    <property type="evidence" value="ECO:0007669"/>
    <property type="project" value="InterPro"/>
</dbReference>
<dbReference type="EMBL" id="BFAD01000004">
    <property type="protein sequence ID" value="GBE82166.1"/>
    <property type="molecule type" value="Genomic_DNA"/>
</dbReference>
<dbReference type="InParanoid" id="A0A401GJ11"/>
<dbReference type="FunFam" id="3.30.1390.20:FF:000002">
    <property type="entry name" value="60S ribosomal protein L7"/>
    <property type="match status" value="1"/>
</dbReference>
<comment type="similarity">
    <text evidence="1">Belongs to the universal ribosomal protein uL30 family.</text>
</comment>
<dbReference type="PROSITE" id="PS00634">
    <property type="entry name" value="RIBOSOMAL_L30"/>
    <property type="match status" value="1"/>
</dbReference>
<dbReference type="InterPro" id="IPR039699">
    <property type="entry name" value="Ribosomal_uL30"/>
</dbReference>
<dbReference type="Gene3D" id="3.30.1390.20">
    <property type="entry name" value="Ribosomal protein L30, ferredoxin-like fold domain"/>
    <property type="match status" value="1"/>
</dbReference>
<feature type="domain" description="Large ribosomal subunit protein uL30 N-terminal eukaryotes" evidence="5">
    <location>
        <begin position="923"/>
        <end position="994"/>
    </location>
</feature>
<evidence type="ECO:0000256" key="3">
    <source>
        <dbReference type="ARBA" id="ARBA00023274"/>
    </source>
</evidence>
<dbReference type="InterPro" id="IPR036919">
    <property type="entry name" value="Ribo_uL30_ferredoxin-like_sf"/>
</dbReference>
<dbReference type="GeneID" id="38779083"/>
<dbReference type="NCBIfam" id="TIGR01310">
    <property type="entry name" value="uL30_euk"/>
    <property type="match status" value="1"/>
</dbReference>
<dbReference type="InterPro" id="IPR012988">
    <property type="entry name" value="Ribosomal_uL30_N_euk"/>
</dbReference>
<dbReference type="InterPro" id="IPR018038">
    <property type="entry name" value="Ribosomal_uL30_CS"/>
</dbReference>
<dbReference type="GO" id="GO:0022625">
    <property type="term" value="C:cytosolic large ribosomal subunit"/>
    <property type="evidence" value="ECO:0007669"/>
    <property type="project" value="TreeGrafter"/>
</dbReference>
<sequence length="1158" mass="126614">MVGMHETKLSKGKAREDIHWQLGWWDLCRSSERPRSPLVWSKSSLIFTAHPSQPLVLASHFPSSKQFIVPSPSPVASSPASYEPPTIISVSPTDDWLFAYFPGRGGDGAGCLWKRGPQLDSWVVREWWSFAVGAGVVAADWTSGHREWVVTDSGSSVRLPPRGPVTSVSNPTLLLITQSHQINICCLPPSVPSMKILRGSLLQYSAFTESQSSVAETSYTGPGPGGVSLCTDSAIGLSYDKPFIIVAMRSRLLPSYSPTQAPYSSMDIDLSLDITDSGILLEAILPPEGELWGEESVIRLCKVSLDLRAMGLTVMIEPLPPITGAGSHLTDLAFLSVPSTQPDIVPVEVTPGARQDLYLTASFIDPGDYSSMPKTELVLYTFTATDQPTGSGGSSQAAHAEAKRVFDDGFLSFILPCTPRGTLLAGFMDPVGAISHKRSQAKEVCVGRITALKLPDLSDLANRPMMSAIADVGRDVPVNAAISPNSVLLCTLPSSSFLGTPVSIHSLPPYLPPTASQSKTAPSILGLTSDLELPSCIVASIRSRKSPSDIIHSLSTSLASVDMLSSTLHGAASILDSDSFGLSEMWLKDTFGIATEVYLTKSRRTNVDAEKIDLIARWKAAHDACSLTACCSAFEECQELVGYDLDAVWHLVGLSSWLIEFTESLLKECVLAGDDLLSSGAVKDEPGNGTSYSKSTFGPPMFLHLVHPYCLNKLHAALAHVKRFRDHVASLPAGGENAQIAKEVLMDVVDDAGLDLAAFVRVLSEVIQEANHMDADALRRSLADCRPASSLIPHLRKIVRRILDSNVIDRPRLFLKPTDLVDGVARASVSERQYKGKDRDVVTKGVLPHNRVGATPLCRGEFGNKVGLSAYVSTKAWEIGVELHSSSSHRELALVHERSMHAPPQHPPMAPSTTVPTVSDIEVPETLLKKRKQNEKAREERLVAATAARKAAKAKRKVIFKRAEAYVKEYLTQEKEEIRFKRAARAVGDFYVPAQAKVYFVIRIRGINEIAPKPRKIMQLLRLLQINNGVFVKVTKATEQMLRLIEPYVAYGEPNLKSVRELIYKRGYGKVNKQRIPLANNGVIEESLGKYDILSVEDLVHEIFTAGPNFKQASNFLWPFKLSNPTGGWRTRKFKHYVQGGDFGNREENINKLIRQMN</sequence>
<evidence type="ECO:0000256" key="2">
    <source>
        <dbReference type="ARBA" id="ARBA00022980"/>
    </source>
</evidence>
<accession>A0A401GJ11</accession>
<dbReference type="Pfam" id="PF00327">
    <property type="entry name" value="Ribosomal_L30"/>
    <property type="match status" value="1"/>
</dbReference>
<dbReference type="RefSeq" id="XP_027613079.1">
    <property type="nucleotide sequence ID" value="XM_027757278.1"/>
</dbReference>
<evidence type="ECO:0000259" key="4">
    <source>
        <dbReference type="Pfam" id="PF00327"/>
    </source>
</evidence>
<name>A0A401GJ11_9APHY</name>
<comment type="caution">
    <text evidence="6">The sequence shown here is derived from an EMBL/GenBank/DDBJ whole genome shotgun (WGS) entry which is preliminary data.</text>
</comment>
<feature type="domain" description="Large ribosomal subunit protein uL30-like ferredoxin-like fold" evidence="4">
    <location>
        <begin position="999"/>
        <end position="1049"/>
    </location>
</feature>
<dbReference type="CDD" id="cd01657">
    <property type="entry name" value="Ribosomal_L7_archeal_euk"/>
    <property type="match status" value="1"/>
</dbReference>
<keyword evidence="3" id="KW-0687">Ribonucleoprotein</keyword>
<dbReference type="PANTHER" id="PTHR11524">
    <property type="entry name" value="60S RIBOSOMAL PROTEIN L7"/>
    <property type="match status" value="1"/>
</dbReference>
<evidence type="ECO:0008006" key="8">
    <source>
        <dbReference type="Google" id="ProtNLM"/>
    </source>
</evidence>
<dbReference type="Proteomes" id="UP000287166">
    <property type="component" value="Unassembled WGS sequence"/>
</dbReference>
<keyword evidence="2" id="KW-0689">Ribosomal protein</keyword>
<dbReference type="STRING" id="139825.A0A401GJ11"/>
<gene>
    <name evidence="6" type="ORF">SCP_0405460</name>
</gene>
<dbReference type="PANTHER" id="PTHR11524:SF16">
    <property type="entry name" value="LARGE RIBOSOMAL SUBUNIT PROTEIN UL30"/>
    <property type="match status" value="1"/>
</dbReference>
<dbReference type="InterPro" id="IPR005998">
    <property type="entry name" value="Ribosomal_uL30_euk"/>
</dbReference>
<dbReference type="AlphaFoldDB" id="A0A401GJ11"/>
<keyword evidence="7" id="KW-1185">Reference proteome</keyword>
<organism evidence="6 7">
    <name type="scientific">Sparassis crispa</name>
    <dbReference type="NCBI Taxonomy" id="139825"/>
    <lineage>
        <taxon>Eukaryota</taxon>
        <taxon>Fungi</taxon>
        <taxon>Dikarya</taxon>
        <taxon>Basidiomycota</taxon>
        <taxon>Agaricomycotina</taxon>
        <taxon>Agaricomycetes</taxon>
        <taxon>Polyporales</taxon>
        <taxon>Sparassidaceae</taxon>
        <taxon>Sparassis</taxon>
    </lineage>
</organism>
<protein>
    <recommendedName>
        <fullName evidence="8">60S ribosomal protein</fullName>
    </recommendedName>
</protein>
<evidence type="ECO:0000313" key="6">
    <source>
        <dbReference type="EMBL" id="GBE82166.1"/>
    </source>
</evidence>